<protein>
    <submittedName>
        <fullName evidence="1">Uncharacterized protein</fullName>
    </submittedName>
</protein>
<evidence type="ECO:0000313" key="2">
    <source>
        <dbReference type="Proteomes" id="UP001597502"/>
    </source>
</evidence>
<proteinExistence type="predicted"/>
<name>A0ABW5V2Z0_9BACI</name>
<dbReference type="EMBL" id="JBHUNA010000003">
    <property type="protein sequence ID" value="MFD2759830.1"/>
    <property type="molecule type" value="Genomic_DNA"/>
</dbReference>
<gene>
    <name evidence="1" type="ORF">ACFSUO_02350</name>
</gene>
<dbReference type="Proteomes" id="UP001597502">
    <property type="component" value="Unassembled WGS sequence"/>
</dbReference>
<comment type="caution">
    <text evidence="1">The sequence shown here is derived from an EMBL/GenBank/DDBJ whole genome shotgun (WGS) entry which is preliminary data.</text>
</comment>
<reference evidence="2" key="1">
    <citation type="journal article" date="2019" name="Int. J. Syst. Evol. Microbiol.">
        <title>The Global Catalogue of Microorganisms (GCM) 10K type strain sequencing project: providing services to taxonomists for standard genome sequencing and annotation.</title>
        <authorList>
            <consortium name="The Broad Institute Genomics Platform"/>
            <consortium name="The Broad Institute Genome Sequencing Center for Infectious Disease"/>
            <person name="Wu L."/>
            <person name="Ma J."/>
        </authorList>
    </citation>
    <scope>NUCLEOTIDE SEQUENCE [LARGE SCALE GENOMIC DNA]</scope>
    <source>
        <strain evidence="2">TISTR 1535</strain>
    </source>
</reference>
<keyword evidence="2" id="KW-1185">Reference proteome</keyword>
<organism evidence="1 2">
    <name type="scientific">Lentibacillus juripiscarius</name>
    <dbReference type="NCBI Taxonomy" id="257446"/>
    <lineage>
        <taxon>Bacteria</taxon>
        <taxon>Bacillati</taxon>
        <taxon>Bacillota</taxon>
        <taxon>Bacilli</taxon>
        <taxon>Bacillales</taxon>
        <taxon>Bacillaceae</taxon>
        <taxon>Lentibacillus</taxon>
    </lineage>
</organism>
<sequence length="199" mass="22632">MQASFQALTDALLPSTNQPGHEPLFYAEDMGVHEYIIYSLNHYISIQQQLHHTVIPLAYPTAIMLDVAATQLVNAHQAQAFPQSLFPGGRMFSHLSRKDRIRTLSALENLKIDLFVLPSPFQNNAGLVKNVTDALNRLSLFGYYSEWPAYGSTRLNQPNHRCLEFFPWSWQQVGYPGVSLGYRDFRGFLLLMGRNEGEE</sequence>
<evidence type="ECO:0000313" key="1">
    <source>
        <dbReference type="EMBL" id="MFD2759830.1"/>
    </source>
</evidence>
<accession>A0ABW5V2Z0</accession>
<dbReference type="RefSeq" id="WP_382390684.1">
    <property type="nucleotide sequence ID" value="NZ_JBHUNA010000003.1"/>
</dbReference>